<dbReference type="AlphaFoldDB" id="A0AA85GED7"/>
<keyword evidence="3" id="KW-1185">Reference proteome</keyword>
<evidence type="ECO:0000313" key="4">
    <source>
        <dbReference type="WBParaSite" id="SRDH1_94020.3"/>
    </source>
</evidence>
<dbReference type="PROSITE" id="PS00972">
    <property type="entry name" value="USP_1"/>
    <property type="match status" value="1"/>
</dbReference>
<feature type="domain" description="USP" evidence="2">
    <location>
        <begin position="35"/>
        <end position="606"/>
    </location>
</feature>
<dbReference type="InterPro" id="IPR050164">
    <property type="entry name" value="Peptidase_C19"/>
</dbReference>
<proteinExistence type="predicted"/>
<dbReference type="InterPro" id="IPR038765">
    <property type="entry name" value="Papain-like_cys_pep_sf"/>
</dbReference>
<dbReference type="SUPFAM" id="SSF54001">
    <property type="entry name" value="Cysteine proteinases"/>
    <property type="match status" value="1"/>
</dbReference>
<dbReference type="GO" id="GO:0005829">
    <property type="term" value="C:cytosol"/>
    <property type="evidence" value="ECO:0007669"/>
    <property type="project" value="TreeGrafter"/>
</dbReference>
<evidence type="ECO:0000313" key="3">
    <source>
        <dbReference type="Proteomes" id="UP000050792"/>
    </source>
</evidence>
<dbReference type="InterPro" id="IPR001394">
    <property type="entry name" value="Peptidase_C19_UCH"/>
</dbReference>
<dbReference type="PANTHER" id="PTHR24006:SF781">
    <property type="entry name" value="LD34905P"/>
    <property type="match status" value="1"/>
</dbReference>
<dbReference type="Gene3D" id="3.90.70.10">
    <property type="entry name" value="Cysteine proteinases"/>
    <property type="match status" value="2"/>
</dbReference>
<dbReference type="Proteomes" id="UP000050792">
    <property type="component" value="Unassembled WGS sequence"/>
</dbReference>
<organism evidence="3 4">
    <name type="scientific">Schistosoma rodhaini</name>
    <dbReference type="NCBI Taxonomy" id="6188"/>
    <lineage>
        <taxon>Eukaryota</taxon>
        <taxon>Metazoa</taxon>
        <taxon>Spiralia</taxon>
        <taxon>Lophotrochozoa</taxon>
        <taxon>Platyhelminthes</taxon>
        <taxon>Trematoda</taxon>
        <taxon>Digenea</taxon>
        <taxon>Strigeidida</taxon>
        <taxon>Schistosomatoidea</taxon>
        <taxon>Schistosomatidae</taxon>
        <taxon>Schistosoma</taxon>
    </lineage>
</organism>
<dbReference type="GO" id="GO:0016579">
    <property type="term" value="P:protein deubiquitination"/>
    <property type="evidence" value="ECO:0007669"/>
    <property type="project" value="InterPro"/>
</dbReference>
<feature type="compositionally biased region" description="Polar residues" evidence="1">
    <location>
        <begin position="244"/>
        <end position="261"/>
    </location>
</feature>
<dbReference type="PROSITE" id="PS50235">
    <property type="entry name" value="USP_3"/>
    <property type="match status" value="1"/>
</dbReference>
<protein>
    <recommendedName>
        <fullName evidence="2">USP domain-containing protein</fullName>
    </recommendedName>
</protein>
<evidence type="ECO:0000256" key="1">
    <source>
        <dbReference type="SAM" id="MobiDB-lite"/>
    </source>
</evidence>
<dbReference type="GO" id="GO:0004843">
    <property type="term" value="F:cysteine-type deubiquitinase activity"/>
    <property type="evidence" value="ECO:0007669"/>
    <property type="project" value="InterPro"/>
</dbReference>
<feature type="region of interest" description="Disordered" evidence="1">
    <location>
        <begin position="244"/>
        <end position="280"/>
    </location>
</feature>
<name>A0AA85GED7_9TREM</name>
<dbReference type="WBParaSite" id="SRDH1_94020.3">
    <property type="protein sequence ID" value="SRDH1_94020.3"/>
    <property type="gene ID" value="SRDH1_94020"/>
</dbReference>
<accession>A0AA85GED7</accession>
<dbReference type="GO" id="GO:0005634">
    <property type="term" value="C:nucleus"/>
    <property type="evidence" value="ECO:0007669"/>
    <property type="project" value="TreeGrafter"/>
</dbReference>
<dbReference type="InterPro" id="IPR018200">
    <property type="entry name" value="USP_CS"/>
</dbReference>
<reference evidence="3" key="1">
    <citation type="submission" date="2022-06" db="EMBL/GenBank/DDBJ databases">
        <authorList>
            <person name="Berger JAMES D."/>
            <person name="Berger JAMES D."/>
        </authorList>
    </citation>
    <scope>NUCLEOTIDE SEQUENCE [LARGE SCALE GENOMIC DNA]</scope>
</reference>
<dbReference type="Pfam" id="PF00443">
    <property type="entry name" value="UCH"/>
    <property type="match status" value="1"/>
</dbReference>
<sequence length="606" mass="67957">MGKKNKNRRELCQTSDNTGDKVNFRNNVKENVPVKGLHNLGNTCYLNAALQCLARSPWLLNLLVVDESRESSLTKPNGDSLCTLCVSLPLMKCPLTTQFKELISVLKPGELPNTKMNSSNAISPGMFRNVFIERCPRFSGFRQHDSHELIRALLDCLKQEELSRWKKGILLKLNVNPKDVRDDEKESIRSWGKAASIATIVDRLFGGILVSTIQCCCCGTVRPKFEPFLDLSLSVSETNVSKRNINESVSKQHSKGASSSKQLRKKERKRKAPKQRKRQNFIHDYQSDQGCLDQCSSDSDSQKTKHNHQPLDTFIAKCCADVTDPNVDSKHVENVDGDLVVNEHQHEDNNGNNDVNLLNSNECELSSETLNQGSCDEVASSDGNCADVEGSDRYDSVVSLQVIPNGCDGNVKQSEINHINTELEKLSLNTVVSSQLFSCDSDELNQAIHYARVPLGQNRSNNSTEEGVTSIYECLSKYTSAELLTGSNRLICDVCTKQKSLDELDNNLDSESMDKQTSNNNKPDILQDAIKRDLIYKPPPILTIHLKRFQQASEQFLECMEHFLLHDQSTTTPLPKVIFPVQLDSNGFHVFREPPICISSFPQLFY</sequence>
<reference evidence="4" key="2">
    <citation type="submission" date="2023-11" db="UniProtKB">
        <authorList>
            <consortium name="WormBaseParasite"/>
        </authorList>
    </citation>
    <scope>IDENTIFICATION</scope>
</reference>
<dbReference type="PANTHER" id="PTHR24006">
    <property type="entry name" value="UBIQUITIN CARBOXYL-TERMINAL HYDROLASE"/>
    <property type="match status" value="1"/>
</dbReference>
<feature type="compositionally biased region" description="Basic residues" evidence="1">
    <location>
        <begin position="262"/>
        <end position="280"/>
    </location>
</feature>
<dbReference type="InterPro" id="IPR028889">
    <property type="entry name" value="USP"/>
</dbReference>
<evidence type="ECO:0000259" key="2">
    <source>
        <dbReference type="PROSITE" id="PS50235"/>
    </source>
</evidence>